<sequence length="294" mass="31769">MMAGLKPLANLKVWGSVAIVGLVAFVLWQYSRHPEWLGNDTATSPIEGEFEGEVGNNVDFGVTVQDLQENRFNSQGFPPQPSQVPPSSLEQPILENSGNPSVLPPSSDQQNPNLDQSNPSIEFQPLMPNVKDVGSLFPPLTPSKDSAKPIKLPDSALDASKTPQESPLKDAIEDVFSQESSSIDPSPQGNKQPLSPRTRPARPNYSTSGTPSRSDSFSNPSFNNPYTYSSPQPYTQPYGNGRSSAPVQVNPSSAQFPNAYGNGNSNVNTPNQTNQAQPQPNYGIQPPQINDYGY</sequence>
<evidence type="ECO:0000313" key="3">
    <source>
        <dbReference type="EMBL" id="EAZ93742.1"/>
    </source>
</evidence>
<accession>A3IIW0</accession>
<feature type="region of interest" description="Disordered" evidence="1">
    <location>
        <begin position="71"/>
        <end position="294"/>
    </location>
</feature>
<keyword evidence="2" id="KW-1133">Transmembrane helix</keyword>
<dbReference type="eggNOG" id="ENOG502ZPR5">
    <property type="taxonomic scope" value="Bacteria"/>
</dbReference>
<keyword evidence="2" id="KW-0472">Membrane</keyword>
<dbReference type="EMBL" id="AAXW01000002">
    <property type="protein sequence ID" value="EAZ93742.1"/>
    <property type="molecule type" value="Genomic_DNA"/>
</dbReference>
<keyword evidence="4" id="KW-1185">Reference proteome</keyword>
<keyword evidence="2" id="KW-0812">Transmembrane</keyword>
<comment type="caution">
    <text evidence="3">The sequence shown here is derived from an EMBL/GenBank/DDBJ whole genome shotgun (WGS) entry which is preliminary data.</text>
</comment>
<protein>
    <submittedName>
        <fullName evidence="3">Uncharacterized protein</fullName>
    </submittedName>
</protein>
<dbReference type="AlphaFoldDB" id="A3IIW0"/>
<evidence type="ECO:0000256" key="1">
    <source>
        <dbReference type="SAM" id="MobiDB-lite"/>
    </source>
</evidence>
<gene>
    <name evidence="3" type="ORF">CY0110_18142</name>
</gene>
<proteinExistence type="predicted"/>
<organism evidence="3 4">
    <name type="scientific">Crocosphaera chwakensis CCY0110</name>
    <dbReference type="NCBI Taxonomy" id="391612"/>
    <lineage>
        <taxon>Bacteria</taxon>
        <taxon>Bacillati</taxon>
        <taxon>Cyanobacteriota</taxon>
        <taxon>Cyanophyceae</taxon>
        <taxon>Oscillatoriophycideae</taxon>
        <taxon>Chroococcales</taxon>
        <taxon>Aphanothecaceae</taxon>
        <taxon>Crocosphaera</taxon>
        <taxon>Crocosphaera chwakensis</taxon>
    </lineage>
</organism>
<name>A3IIW0_9CHRO</name>
<reference evidence="3 4" key="1">
    <citation type="submission" date="2007-03" db="EMBL/GenBank/DDBJ databases">
        <authorList>
            <person name="Stal L."/>
            <person name="Ferriera S."/>
            <person name="Johnson J."/>
            <person name="Kravitz S."/>
            <person name="Beeson K."/>
            <person name="Sutton G."/>
            <person name="Rogers Y.-H."/>
            <person name="Friedman R."/>
            <person name="Frazier M."/>
            <person name="Venter J.C."/>
        </authorList>
    </citation>
    <scope>NUCLEOTIDE SEQUENCE [LARGE SCALE GENOMIC DNA]</scope>
    <source>
        <strain evidence="3 4">CCY0110</strain>
    </source>
</reference>
<dbReference type="Proteomes" id="UP000003781">
    <property type="component" value="Unassembled WGS sequence"/>
</dbReference>
<feature type="compositionally biased region" description="Polar residues" evidence="1">
    <location>
        <begin position="94"/>
        <end position="121"/>
    </location>
</feature>
<feature type="transmembrane region" description="Helical" evidence="2">
    <location>
        <begin position="12"/>
        <end position="30"/>
    </location>
</feature>
<feature type="compositionally biased region" description="Low complexity" evidence="1">
    <location>
        <begin position="211"/>
        <end position="225"/>
    </location>
</feature>
<evidence type="ECO:0000313" key="4">
    <source>
        <dbReference type="Proteomes" id="UP000003781"/>
    </source>
</evidence>
<feature type="compositionally biased region" description="Polar residues" evidence="1">
    <location>
        <begin position="177"/>
        <end position="195"/>
    </location>
</feature>
<evidence type="ECO:0000256" key="2">
    <source>
        <dbReference type="SAM" id="Phobius"/>
    </source>
</evidence>
<feature type="compositionally biased region" description="Polar residues" evidence="1">
    <location>
        <begin position="226"/>
        <end position="267"/>
    </location>
</feature>
<feature type="compositionally biased region" description="Low complexity" evidence="1">
    <location>
        <begin position="268"/>
        <end position="281"/>
    </location>
</feature>